<comment type="function">
    <text evidence="13">Catalyzes the reduction of the glycolytic intermediate dihydroxyacetone phosphate (DHAP) to sn-glycerol 3-phosphate (G3P), the key precursor for phospholipid synthesis.</text>
</comment>
<evidence type="ECO:0000256" key="5">
    <source>
        <dbReference type="ARBA" id="ARBA00023027"/>
    </source>
</evidence>
<keyword evidence="13" id="KW-0963">Cytoplasm</keyword>
<comment type="catalytic activity">
    <reaction evidence="13">
        <text>sn-glycerol 3-phosphate + NAD(+) = dihydroxyacetone phosphate + NADH + H(+)</text>
        <dbReference type="Rhea" id="RHEA:11092"/>
        <dbReference type="ChEBI" id="CHEBI:15378"/>
        <dbReference type="ChEBI" id="CHEBI:57540"/>
        <dbReference type="ChEBI" id="CHEBI:57597"/>
        <dbReference type="ChEBI" id="CHEBI:57642"/>
        <dbReference type="ChEBI" id="CHEBI:57945"/>
        <dbReference type="EC" id="1.1.1.94"/>
    </reaction>
</comment>
<evidence type="ECO:0000313" key="21">
    <source>
        <dbReference type="Proteomes" id="UP000295765"/>
    </source>
</evidence>
<feature type="domain" description="Glycerol-3-phosphate dehydrogenase NAD-dependent C-terminal" evidence="19">
    <location>
        <begin position="180"/>
        <end position="320"/>
    </location>
</feature>
<keyword evidence="3 13" id="KW-0521">NADP</keyword>
<dbReference type="GO" id="GO:0046168">
    <property type="term" value="P:glycerol-3-phosphate catabolic process"/>
    <property type="evidence" value="ECO:0007669"/>
    <property type="project" value="InterPro"/>
</dbReference>
<evidence type="ECO:0000259" key="19">
    <source>
        <dbReference type="Pfam" id="PF07479"/>
    </source>
</evidence>
<dbReference type="GO" id="GO:0046167">
    <property type="term" value="P:glycerol-3-phosphate biosynthetic process"/>
    <property type="evidence" value="ECO:0007669"/>
    <property type="project" value="UniProtKB-UniRule"/>
</dbReference>
<evidence type="ECO:0000256" key="10">
    <source>
        <dbReference type="ARBA" id="ARBA00066687"/>
    </source>
</evidence>
<dbReference type="Gene3D" id="3.40.50.720">
    <property type="entry name" value="NAD(P)-binding Rossmann-like Domain"/>
    <property type="match status" value="1"/>
</dbReference>
<name>A0A4R2LSL9_9GAMM</name>
<feature type="binding site" evidence="13">
    <location>
        <position position="12"/>
    </location>
    <ligand>
        <name>NADPH</name>
        <dbReference type="ChEBI" id="CHEBI:57783"/>
    </ligand>
</feature>
<feature type="binding site" evidence="16">
    <location>
        <position position="255"/>
    </location>
    <ligand>
        <name>NAD(+)</name>
        <dbReference type="ChEBI" id="CHEBI:57540"/>
    </ligand>
</feature>
<dbReference type="InterPro" id="IPR006109">
    <property type="entry name" value="G3P_DH_NAD-dep_C"/>
</dbReference>
<feature type="binding site" evidence="13">
    <location>
        <position position="33"/>
    </location>
    <ligand>
        <name>NADPH</name>
        <dbReference type="ChEBI" id="CHEBI:57783"/>
    </ligand>
</feature>
<dbReference type="GO" id="GO:0005829">
    <property type="term" value="C:cytosol"/>
    <property type="evidence" value="ECO:0007669"/>
    <property type="project" value="TreeGrafter"/>
</dbReference>
<evidence type="ECO:0000256" key="14">
    <source>
        <dbReference type="PIRSR" id="PIRSR000114-1"/>
    </source>
</evidence>
<feature type="domain" description="Glycerol-3-phosphate dehydrogenase NAD-dependent N-terminal" evidence="18">
    <location>
        <begin position="5"/>
        <end position="160"/>
    </location>
</feature>
<comment type="caution">
    <text evidence="13">Lacks conserved residue(s) required for the propagation of feature annotation.</text>
</comment>
<evidence type="ECO:0000256" key="3">
    <source>
        <dbReference type="ARBA" id="ARBA00022857"/>
    </source>
</evidence>
<proteinExistence type="inferred from homology"/>
<dbReference type="EMBL" id="SLWY01000004">
    <property type="protein sequence ID" value="TCO82758.1"/>
    <property type="molecule type" value="Genomic_DNA"/>
</dbReference>
<organism evidence="20 21">
    <name type="scientific">Plasticicumulans lactativorans</name>
    <dbReference type="NCBI Taxonomy" id="1133106"/>
    <lineage>
        <taxon>Bacteria</taxon>
        <taxon>Pseudomonadati</taxon>
        <taxon>Pseudomonadota</taxon>
        <taxon>Gammaproteobacteria</taxon>
        <taxon>Candidatus Competibacteraceae</taxon>
        <taxon>Plasticicumulans</taxon>
    </lineage>
</organism>
<accession>A0A4R2LSL9</accession>
<feature type="binding site" evidence="13">
    <location>
        <position position="255"/>
    </location>
    <ligand>
        <name>NADPH</name>
        <dbReference type="ChEBI" id="CHEBI:57783"/>
    </ligand>
</feature>
<keyword evidence="7 13" id="KW-0594">Phospholipid biosynthesis</keyword>
<feature type="binding site" evidence="13">
    <location>
        <position position="256"/>
    </location>
    <ligand>
        <name>sn-glycerol 3-phosphate</name>
        <dbReference type="ChEBI" id="CHEBI:57597"/>
    </ligand>
</feature>
<dbReference type="PANTHER" id="PTHR11728">
    <property type="entry name" value="GLYCEROL-3-PHOSPHATE DEHYDROGENASE"/>
    <property type="match status" value="1"/>
</dbReference>
<protein>
    <recommendedName>
        <fullName evidence="11 13">Glycerol-3-phosphate dehydrogenase [NAD(P)+]</fullName>
        <ecNumber evidence="10 13">1.1.1.94</ecNumber>
    </recommendedName>
    <alternativeName>
        <fullName evidence="13">NAD(P)(+)-dependent glycerol-3-phosphate dehydrogenase</fullName>
    </alternativeName>
    <alternativeName>
        <fullName evidence="12 13">NAD(P)H-dependent dihydroxyacetone-phosphate reductase</fullName>
    </alternativeName>
</protein>
<feature type="binding site" evidence="13">
    <location>
        <position position="136"/>
    </location>
    <ligand>
        <name>sn-glycerol 3-phosphate</name>
        <dbReference type="ChEBI" id="CHEBI:57597"/>
    </ligand>
</feature>
<dbReference type="GO" id="GO:0005975">
    <property type="term" value="P:carbohydrate metabolic process"/>
    <property type="evidence" value="ECO:0007669"/>
    <property type="project" value="InterPro"/>
</dbReference>
<feature type="binding site" evidence="13">
    <location>
        <position position="13"/>
    </location>
    <ligand>
        <name>NADPH</name>
        <dbReference type="ChEBI" id="CHEBI:57783"/>
    </ligand>
</feature>
<feature type="binding site" evidence="13">
    <location>
        <position position="279"/>
    </location>
    <ligand>
        <name>NADPH</name>
        <dbReference type="ChEBI" id="CHEBI:57783"/>
    </ligand>
</feature>
<reference evidence="20 21" key="1">
    <citation type="submission" date="2019-03" db="EMBL/GenBank/DDBJ databases">
        <title>Genomic Encyclopedia of Type Strains, Phase IV (KMG-IV): sequencing the most valuable type-strain genomes for metagenomic binning, comparative biology and taxonomic classification.</title>
        <authorList>
            <person name="Goeker M."/>
        </authorList>
    </citation>
    <scope>NUCLEOTIDE SEQUENCE [LARGE SCALE GENOMIC DNA]</scope>
    <source>
        <strain evidence="20 21">DSM 25287</strain>
    </source>
</reference>
<keyword evidence="21" id="KW-1185">Reference proteome</keyword>
<dbReference type="Proteomes" id="UP000295765">
    <property type="component" value="Unassembled WGS sequence"/>
</dbReference>
<dbReference type="UniPathway" id="UPA00940"/>
<evidence type="ECO:0000256" key="2">
    <source>
        <dbReference type="ARBA" id="ARBA00022516"/>
    </source>
</evidence>
<dbReference type="FunFam" id="1.10.1040.10:FF:000001">
    <property type="entry name" value="Glycerol-3-phosphate dehydrogenase [NAD(P)+]"/>
    <property type="match status" value="1"/>
</dbReference>
<feature type="binding site" evidence="13">
    <location>
        <position position="254"/>
    </location>
    <ligand>
        <name>sn-glycerol 3-phosphate</name>
        <dbReference type="ChEBI" id="CHEBI:57597"/>
    </ligand>
</feature>
<dbReference type="RefSeq" id="WP_132539305.1">
    <property type="nucleotide sequence ID" value="NZ_SLWY01000004.1"/>
</dbReference>
<feature type="binding site" evidence="15">
    <location>
        <begin position="255"/>
        <end position="256"/>
    </location>
    <ligand>
        <name>substrate</name>
    </ligand>
</feature>
<dbReference type="GO" id="GO:0141152">
    <property type="term" value="F:glycerol-3-phosphate dehydrogenase (NAD+) activity"/>
    <property type="evidence" value="ECO:0007669"/>
    <property type="project" value="RHEA"/>
</dbReference>
<dbReference type="PROSITE" id="PS00957">
    <property type="entry name" value="NAD_G3PDH"/>
    <property type="match status" value="1"/>
</dbReference>
<evidence type="ECO:0000256" key="11">
    <source>
        <dbReference type="ARBA" id="ARBA00069372"/>
    </source>
</evidence>
<keyword evidence="2 13" id="KW-0444">Lipid biosynthesis</keyword>
<dbReference type="OrthoDB" id="9812273at2"/>
<dbReference type="GO" id="GO:0141153">
    <property type="term" value="F:glycerol-3-phosphate dehydrogenase (NADP+) activity"/>
    <property type="evidence" value="ECO:0007669"/>
    <property type="project" value="RHEA"/>
</dbReference>
<evidence type="ECO:0000256" key="15">
    <source>
        <dbReference type="PIRSR" id="PIRSR000114-2"/>
    </source>
</evidence>
<evidence type="ECO:0000256" key="9">
    <source>
        <dbReference type="ARBA" id="ARBA00052716"/>
    </source>
</evidence>
<evidence type="ECO:0000256" key="1">
    <source>
        <dbReference type="ARBA" id="ARBA00011009"/>
    </source>
</evidence>
<comment type="catalytic activity">
    <reaction evidence="9">
        <text>sn-glycerol 3-phosphate + NADP(+) = dihydroxyacetone phosphate + NADPH + H(+)</text>
        <dbReference type="Rhea" id="RHEA:11096"/>
        <dbReference type="ChEBI" id="CHEBI:15378"/>
        <dbReference type="ChEBI" id="CHEBI:57597"/>
        <dbReference type="ChEBI" id="CHEBI:57642"/>
        <dbReference type="ChEBI" id="CHEBI:57783"/>
        <dbReference type="ChEBI" id="CHEBI:58349"/>
        <dbReference type="EC" id="1.1.1.94"/>
    </reaction>
    <physiologicalReaction direction="right-to-left" evidence="9">
        <dbReference type="Rhea" id="RHEA:11098"/>
    </physiologicalReaction>
</comment>
<comment type="pathway">
    <text evidence="13">Membrane lipid metabolism; glycerophospholipid metabolism.</text>
</comment>
<dbReference type="NCBIfam" id="NF000940">
    <property type="entry name" value="PRK00094.1-2"/>
    <property type="match status" value="1"/>
</dbReference>
<feature type="binding site" evidence="13">
    <location>
        <position position="107"/>
    </location>
    <ligand>
        <name>NADPH</name>
        <dbReference type="ChEBI" id="CHEBI:57783"/>
    </ligand>
</feature>
<dbReference type="SUPFAM" id="SSF48179">
    <property type="entry name" value="6-phosphogluconate dehydrogenase C-terminal domain-like"/>
    <property type="match status" value="1"/>
</dbReference>
<evidence type="ECO:0000256" key="7">
    <source>
        <dbReference type="ARBA" id="ARBA00023209"/>
    </source>
</evidence>
<dbReference type="AlphaFoldDB" id="A0A4R2LSL9"/>
<dbReference type="PRINTS" id="PR00077">
    <property type="entry name" value="GPDHDRGNASE"/>
</dbReference>
<dbReference type="InterPro" id="IPR036291">
    <property type="entry name" value="NAD(P)-bd_dom_sf"/>
</dbReference>
<evidence type="ECO:0000256" key="17">
    <source>
        <dbReference type="RuleBase" id="RU000437"/>
    </source>
</evidence>
<feature type="binding site" evidence="16">
    <location>
        <begin position="9"/>
        <end position="14"/>
    </location>
    <ligand>
        <name>NAD(+)</name>
        <dbReference type="ChEBI" id="CHEBI:57540"/>
    </ligand>
</feature>
<dbReference type="PANTHER" id="PTHR11728:SF1">
    <property type="entry name" value="GLYCEROL-3-PHOSPHATE DEHYDROGENASE [NAD(+)] 2, CHLOROPLASTIC"/>
    <property type="match status" value="1"/>
</dbReference>
<feature type="binding site" evidence="15">
    <location>
        <position position="107"/>
    </location>
    <ligand>
        <name>substrate</name>
    </ligand>
</feature>
<dbReference type="Gene3D" id="1.10.1040.10">
    <property type="entry name" value="N-(1-d-carboxylethyl)-l-norvaline Dehydrogenase, domain 2"/>
    <property type="match status" value="1"/>
</dbReference>
<feature type="active site" description="Proton acceptor" evidence="13 14">
    <location>
        <position position="191"/>
    </location>
</feature>
<dbReference type="NCBIfam" id="NF000942">
    <property type="entry name" value="PRK00094.1-4"/>
    <property type="match status" value="1"/>
</dbReference>
<dbReference type="InterPro" id="IPR011128">
    <property type="entry name" value="G3P_DH_NAD-dep_N"/>
</dbReference>
<dbReference type="Pfam" id="PF07479">
    <property type="entry name" value="NAD_Gly3P_dh_C"/>
    <property type="match status" value="1"/>
</dbReference>
<keyword evidence="6 13" id="KW-0443">Lipid metabolism</keyword>
<evidence type="ECO:0000259" key="18">
    <source>
        <dbReference type="Pfam" id="PF01210"/>
    </source>
</evidence>
<keyword evidence="5 13" id="KW-0520">NAD</keyword>
<evidence type="ECO:0000256" key="4">
    <source>
        <dbReference type="ARBA" id="ARBA00023002"/>
    </source>
</evidence>
<dbReference type="FunFam" id="3.40.50.720:FF:000019">
    <property type="entry name" value="Glycerol-3-phosphate dehydrogenase [NAD(P)+]"/>
    <property type="match status" value="1"/>
</dbReference>
<evidence type="ECO:0000256" key="6">
    <source>
        <dbReference type="ARBA" id="ARBA00023098"/>
    </source>
</evidence>
<dbReference type="PIRSF" id="PIRSF000114">
    <property type="entry name" value="Glycerol-3-P_dh"/>
    <property type="match status" value="1"/>
</dbReference>
<dbReference type="GO" id="GO:0051287">
    <property type="term" value="F:NAD binding"/>
    <property type="evidence" value="ECO:0007669"/>
    <property type="project" value="InterPro"/>
</dbReference>
<sequence>MTQCVAVLGAGSWGTALALQLVRNGHAVRLWGHDPEHLARLARERVNAAFLPDIPLPPALAPCADLAAAVAGAALVLIVVPSHAFGATLARLAPLLPAGQGVAWATKGLEANSGRLLHTVAGAVLGDGHPGAVISGPNFAAEVARGLPTATTVAATDTAHARFVAGLLHGPGFRAYTSSDMVGVELGGAVKNVLAIACGVADGLGFGANARAAIITRGLAEMVRLGVAAGGRLDTFMGLAGVGDLVLTCTDDQSRNRRFGLALGHGATTAAALERIGQVVEGARAVPEVLRLARALGVEMPIAEQVERVVHGGLDPRAAVSALLAREPKAEGFA</sequence>
<dbReference type="SUPFAM" id="SSF51735">
    <property type="entry name" value="NAD(P)-binding Rossmann-fold domains"/>
    <property type="match status" value="1"/>
</dbReference>
<evidence type="ECO:0000256" key="8">
    <source>
        <dbReference type="ARBA" id="ARBA00023264"/>
    </source>
</evidence>
<dbReference type="GO" id="GO:0046474">
    <property type="term" value="P:glycerophospholipid biosynthetic process"/>
    <property type="evidence" value="ECO:0007669"/>
    <property type="project" value="TreeGrafter"/>
</dbReference>
<evidence type="ECO:0000256" key="12">
    <source>
        <dbReference type="ARBA" id="ARBA00080511"/>
    </source>
</evidence>
<feature type="binding site" evidence="13">
    <location>
        <position position="281"/>
    </location>
    <ligand>
        <name>NADPH</name>
        <dbReference type="ChEBI" id="CHEBI:57783"/>
    </ligand>
</feature>
<evidence type="ECO:0000256" key="13">
    <source>
        <dbReference type="HAMAP-Rule" id="MF_00394"/>
    </source>
</evidence>
<comment type="similarity">
    <text evidence="1 13 17">Belongs to the NAD-dependent glycerol-3-phosphate dehydrogenase family.</text>
</comment>
<feature type="binding site" evidence="16">
    <location>
        <position position="140"/>
    </location>
    <ligand>
        <name>NAD(+)</name>
        <dbReference type="ChEBI" id="CHEBI:57540"/>
    </ligand>
</feature>
<feature type="binding site" evidence="13">
    <location>
        <position position="107"/>
    </location>
    <ligand>
        <name>sn-glycerol 3-phosphate</name>
        <dbReference type="ChEBI" id="CHEBI:57597"/>
    </ligand>
</feature>
<evidence type="ECO:0000313" key="20">
    <source>
        <dbReference type="EMBL" id="TCO82758.1"/>
    </source>
</evidence>
<feature type="binding site" evidence="13">
    <location>
        <position position="255"/>
    </location>
    <ligand>
        <name>sn-glycerol 3-phosphate</name>
        <dbReference type="ChEBI" id="CHEBI:57597"/>
    </ligand>
</feature>
<dbReference type="InterPro" id="IPR008927">
    <property type="entry name" value="6-PGluconate_DH-like_C_sf"/>
</dbReference>
<comment type="caution">
    <text evidence="20">The sequence shown here is derived from an EMBL/GenBank/DDBJ whole genome shotgun (WGS) entry which is preliminary data.</text>
</comment>
<dbReference type="InterPro" id="IPR013328">
    <property type="entry name" value="6PGD_dom2"/>
</dbReference>
<gene>
    <name evidence="13" type="primary">gpsA</name>
    <name evidence="20" type="ORF">EV699_104150</name>
</gene>
<feature type="binding site" evidence="13">
    <location>
        <position position="191"/>
    </location>
    <ligand>
        <name>sn-glycerol 3-phosphate</name>
        <dbReference type="ChEBI" id="CHEBI:57597"/>
    </ligand>
</feature>
<dbReference type="InterPro" id="IPR006168">
    <property type="entry name" value="G3P_DH_NAD-dep"/>
</dbReference>
<feature type="binding site" evidence="13">
    <location>
        <position position="244"/>
    </location>
    <ligand>
        <name>sn-glycerol 3-phosphate</name>
        <dbReference type="ChEBI" id="CHEBI:57597"/>
    </ligand>
</feature>
<keyword evidence="8 13" id="KW-1208">Phospholipid metabolism</keyword>
<dbReference type="Pfam" id="PF01210">
    <property type="entry name" value="NAD_Gly3P_dh_N"/>
    <property type="match status" value="1"/>
</dbReference>
<dbReference type="EC" id="1.1.1.94" evidence="10 13"/>
<keyword evidence="13" id="KW-0547">Nucleotide-binding</keyword>
<evidence type="ECO:0000256" key="16">
    <source>
        <dbReference type="PIRSR" id="PIRSR000114-3"/>
    </source>
</evidence>
<comment type="subcellular location">
    <subcellularLocation>
        <location evidence="13">Cytoplasm</location>
    </subcellularLocation>
</comment>
<dbReference type="HAMAP" id="MF_00394">
    <property type="entry name" value="NAD_Glyc3P_dehydrog"/>
    <property type="match status" value="1"/>
</dbReference>
<keyword evidence="4 13" id="KW-0560">Oxidoreductase</keyword>
<feature type="binding site" evidence="13">
    <location>
        <position position="140"/>
    </location>
    <ligand>
        <name>NADPH</name>
        <dbReference type="ChEBI" id="CHEBI:57783"/>
    </ligand>
</feature>